<gene>
    <name evidence="2" type="ORF">CLEI1391_LOCUS10912</name>
</gene>
<dbReference type="AlphaFoldDB" id="A0A7S0RPM8"/>
<organism evidence="2">
    <name type="scientific">Chlamydomonas leiostraca</name>
    <dbReference type="NCBI Taxonomy" id="1034604"/>
    <lineage>
        <taxon>Eukaryota</taxon>
        <taxon>Viridiplantae</taxon>
        <taxon>Chlorophyta</taxon>
        <taxon>core chlorophytes</taxon>
        <taxon>Chlorophyceae</taxon>
        <taxon>CS clade</taxon>
        <taxon>Chlamydomonadales</taxon>
        <taxon>Chlamydomonadaceae</taxon>
        <taxon>Chlamydomonas</taxon>
    </lineage>
</organism>
<evidence type="ECO:0000313" key="2">
    <source>
        <dbReference type="EMBL" id="CAD8682889.1"/>
    </source>
</evidence>
<protein>
    <submittedName>
        <fullName evidence="2">Uncharacterized protein</fullName>
    </submittedName>
</protein>
<sequence>MVLGCFGGSSLPKAPSGPRGALGYLFVSSQEGPSRIPLYPGVACIGSGSAPPAKEVAHVPRPDEPTRPTKEQILQWQRERTAEYQEDMPPGTRAHGVFLDVPGQHPLAGLQMRIWCKDDHPLRVQAMGGPKHPCFILPPGSSSHAQHLRDYDKVPVTSGTWLQLGDLVVRLICPWDEELEETGNDHAPPADLNQLYQGPHEAVLVQAEVRAEGARLHTPDMRVGLGGHSAHTASSVEPYQAQAHLLNPGQRPVIRTSMDAQGQGTSRGSSGPLHKPPSRETSGALGAPSGGNVVMRAVDTGTGNEWIRNRAARSLELQRQRNSLDASAGNAPAAPAQTKKLSLDLNGSSSRSASQYTGLGVGGQAQNQAALPRIASGDLEGSSQAATGQTWVAVQTRMGPGFDPLAAKVQQLQQGGAGGPRGIFGAPLRADDIRQQVQRQGSRGNAVAGVAQ</sequence>
<name>A0A7S0RPM8_9CHLO</name>
<evidence type="ECO:0000256" key="1">
    <source>
        <dbReference type="SAM" id="MobiDB-lite"/>
    </source>
</evidence>
<proteinExistence type="predicted"/>
<accession>A0A7S0RPM8</accession>
<reference evidence="2" key="1">
    <citation type="submission" date="2021-01" db="EMBL/GenBank/DDBJ databases">
        <authorList>
            <person name="Corre E."/>
            <person name="Pelletier E."/>
            <person name="Niang G."/>
            <person name="Scheremetjew M."/>
            <person name="Finn R."/>
            <person name="Kale V."/>
            <person name="Holt S."/>
            <person name="Cochrane G."/>
            <person name="Meng A."/>
            <person name="Brown T."/>
            <person name="Cohen L."/>
        </authorList>
    </citation>
    <scope>NUCLEOTIDE SEQUENCE</scope>
    <source>
        <strain evidence="2">SAG 11-49</strain>
    </source>
</reference>
<feature type="region of interest" description="Disordered" evidence="1">
    <location>
        <begin position="258"/>
        <end position="296"/>
    </location>
</feature>
<dbReference type="EMBL" id="HBFB01019452">
    <property type="protein sequence ID" value="CAD8682889.1"/>
    <property type="molecule type" value="Transcribed_RNA"/>
</dbReference>
<feature type="compositionally biased region" description="Polar residues" evidence="1">
    <location>
        <begin position="258"/>
        <end position="269"/>
    </location>
</feature>